<keyword evidence="3" id="KW-1185">Reference proteome</keyword>
<dbReference type="KEGG" id="crb:17875015"/>
<dbReference type="Pfam" id="PF25210">
    <property type="entry name" value="Kelch_FKB95"/>
    <property type="match status" value="1"/>
</dbReference>
<dbReference type="InterPro" id="IPR050354">
    <property type="entry name" value="F-box/kelch-repeat_ARATH"/>
</dbReference>
<dbReference type="InterPro" id="IPR001810">
    <property type="entry name" value="F-box_dom"/>
</dbReference>
<evidence type="ECO:0000313" key="2">
    <source>
        <dbReference type="EMBL" id="EOA14329.1"/>
    </source>
</evidence>
<dbReference type="Proteomes" id="UP000029121">
    <property type="component" value="Unassembled WGS sequence"/>
</dbReference>
<dbReference type="Pfam" id="PF00646">
    <property type="entry name" value="F-box"/>
    <property type="match status" value="1"/>
</dbReference>
<dbReference type="eggNOG" id="KOG1072">
    <property type="taxonomic scope" value="Eukaryota"/>
</dbReference>
<gene>
    <name evidence="2" type="ORF">CARUB_v10027505mg</name>
</gene>
<name>R0GCD9_9BRAS</name>
<dbReference type="CDD" id="cd22152">
    <property type="entry name" value="F-box_AtAFR-like"/>
    <property type="match status" value="1"/>
</dbReference>
<dbReference type="PANTHER" id="PTHR24414:SF184">
    <property type="entry name" value="GALACTOSE OXIDASE_KELCH REPEAT SUPERFAMILY PROTEIN"/>
    <property type="match status" value="1"/>
</dbReference>
<sequence>MSSSGKKRKTTTKEKKLWQSNPNLSLPDDLLVSIFARISRLYYPTLSLVSKSFRSLLASPDLYKARSLLGRSNETCLYVCFRFFPGPKPHWFTLCLKPDRTLTSRKNKSSGYVLATVPTPHSPPHAKSSSLVAVGSDIYNIGGSDGTLTVSILDCLSHTWREAPSLRVKLVSLSASVLDRKIYVAGRCKDGYSNSFKNSCQVFDTKTQVWDAEPIPCSETKCNFYKCESACVDGKFHLVTTQGEVVAYDSQQGRWDHVGKEVSKFIVTDSYCEIDNVLYRAGPREFKWYDTEVRGWKTLMGLVGLPRIPLLSSVILADYGGKIAFLWDDDSSSYRPGGKYEKKIWCAVIALERHGNIWGNVEWFDHVLTVPLTYNFVKGLAVTL</sequence>
<dbReference type="PROSITE" id="PS50181">
    <property type="entry name" value="FBOX"/>
    <property type="match status" value="1"/>
</dbReference>
<evidence type="ECO:0000259" key="1">
    <source>
        <dbReference type="PROSITE" id="PS50181"/>
    </source>
</evidence>
<dbReference type="SUPFAM" id="SSF117281">
    <property type="entry name" value="Kelch motif"/>
    <property type="match status" value="1"/>
</dbReference>
<dbReference type="SUPFAM" id="SSF81383">
    <property type="entry name" value="F-box domain"/>
    <property type="match status" value="1"/>
</dbReference>
<accession>R0GCD9</accession>
<protein>
    <recommendedName>
        <fullName evidence="1">F-box domain-containing protein</fullName>
    </recommendedName>
</protein>
<dbReference type="InterPro" id="IPR036047">
    <property type="entry name" value="F-box-like_dom_sf"/>
</dbReference>
<dbReference type="SMART" id="SM00256">
    <property type="entry name" value="FBOX"/>
    <property type="match status" value="1"/>
</dbReference>
<dbReference type="AlphaFoldDB" id="R0GCD9"/>
<dbReference type="InterPro" id="IPR015915">
    <property type="entry name" value="Kelch-typ_b-propeller"/>
</dbReference>
<dbReference type="PANTHER" id="PTHR24414">
    <property type="entry name" value="F-BOX/KELCH-REPEAT PROTEIN SKIP4"/>
    <property type="match status" value="1"/>
</dbReference>
<proteinExistence type="predicted"/>
<evidence type="ECO:0000313" key="3">
    <source>
        <dbReference type="Proteomes" id="UP000029121"/>
    </source>
</evidence>
<reference evidence="3" key="1">
    <citation type="journal article" date="2013" name="Nat. Genet.">
        <title>The Capsella rubella genome and the genomic consequences of rapid mating system evolution.</title>
        <authorList>
            <person name="Slotte T."/>
            <person name="Hazzouri K.M."/>
            <person name="Agren J.A."/>
            <person name="Koenig D."/>
            <person name="Maumus F."/>
            <person name="Guo Y.L."/>
            <person name="Steige K."/>
            <person name="Platts A.E."/>
            <person name="Escobar J.S."/>
            <person name="Newman L.K."/>
            <person name="Wang W."/>
            <person name="Mandakova T."/>
            <person name="Vello E."/>
            <person name="Smith L.M."/>
            <person name="Henz S.R."/>
            <person name="Steffen J."/>
            <person name="Takuno S."/>
            <person name="Brandvain Y."/>
            <person name="Coop G."/>
            <person name="Andolfatto P."/>
            <person name="Hu T.T."/>
            <person name="Blanchette M."/>
            <person name="Clark R.M."/>
            <person name="Quesneville H."/>
            <person name="Nordborg M."/>
            <person name="Gaut B.S."/>
            <person name="Lysak M.A."/>
            <person name="Jenkins J."/>
            <person name="Grimwood J."/>
            <person name="Chapman J."/>
            <person name="Prochnik S."/>
            <person name="Shu S."/>
            <person name="Rokhsar D."/>
            <person name="Schmutz J."/>
            <person name="Weigel D."/>
            <person name="Wright S.I."/>
        </authorList>
    </citation>
    <scope>NUCLEOTIDE SEQUENCE [LARGE SCALE GENOMIC DNA]</scope>
    <source>
        <strain evidence="3">cv. Monte Gargano</strain>
    </source>
</reference>
<dbReference type="OrthoDB" id="1108755at2759"/>
<feature type="domain" description="F-box" evidence="1">
    <location>
        <begin position="20"/>
        <end position="66"/>
    </location>
</feature>
<dbReference type="InterPro" id="IPR057499">
    <property type="entry name" value="Kelch_FKB95"/>
</dbReference>
<dbReference type="EMBL" id="KB870812">
    <property type="protein sequence ID" value="EOA14329.1"/>
    <property type="molecule type" value="Genomic_DNA"/>
</dbReference>
<dbReference type="Gene3D" id="2.120.10.80">
    <property type="entry name" value="Kelch-type beta propeller"/>
    <property type="match status" value="1"/>
</dbReference>
<organism evidence="2 3">
    <name type="scientific">Capsella rubella</name>
    <dbReference type="NCBI Taxonomy" id="81985"/>
    <lineage>
        <taxon>Eukaryota</taxon>
        <taxon>Viridiplantae</taxon>
        <taxon>Streptophyta</taxon>
        <taxon>Embryophyta</taxon>
        <taxon>Tracheophyta</taxon>
        <taxon>Spermatophyta</taxon>
        <taxon>Magnoliopsida</taxon>
        <taxon>eudicotyledons</taxon>
        <taxon>Gunneridae</taxon>
        <taxon>Pentapetalae</taxon>
        <taxon>rosids</taxon>
        <taxon>malvids</taxon>
        <taxon>Brassicales</taxon>
        <taxon>Brassicaceae</taxon>
        <taxon>Camelineae</taxon>
        <taxon>Capsella</taxon>
    </lineage>
</organism>